<name>A0A2T3G1S3_9FIRM</name>
<dbReference type="InterPro" id="IPR036388">
    <property type="entry name" value="WH-like_DNA-bd_sf"/>
</dbReference>
<dbReference type="RefSeq" id="WP_022002002.1">
    <property type="nucleotide sequence ID" value="NZ_JADPGY010000019.1"/>
</dbReference>
<evidence type="ECO:0000256" key="1">
    <source>
        <dbReference type="ARBA" id="ARBA00023015"/>
    </source>
</evidence>
<dbReference type="InterPro" id="IPR036390">
    <property type="entry name" value="WH_DNA-bd_sf"/>
</dbReference>
<evidence type="ECO:0000256" key="2">
    <source>
        <dbReference type="ARBA" id="ARBA00023163"/>
    </source>
</evidence>
<keyword evidence="2" id="KW-0804">Transcription</keyword>
<dbReference type="Pfam" id="PF08220">
    <property type="entry name" value="HTH_DeoR"/>
    <property type="match status" value="1"/>
</dbReference>
<gene>
    <name evidence="5" type="ORF">C7U54_06480</name>
    <name evidence="4" type="ORF">LJD74_02050</name>
</gene>
<dbReference type="Proteomes" id="UP000240974">
    <property type="component" value="Unassembled WGS sequence"/>
</dbReference>
<evidence type="ECO:0000313" key="4">
    <source>
        <dbReference type="EMBL" id="MCB8560789.1"/>
    </source>
</evidence>
<dbReference type="SUPFAM" id="SSF46785">
    <property type="entry name" value="Winged helix' DNA-binding domain"/>
    <property type="match status" value="1"/>
</dbReference>
<sequence length="254" mass="29017">MLQQERHEQILARLNTDGKVKVKELAVDFEVTEDCIRKDLTALEKEGLLKRIHGGAMQVRKNLHAYHVDERMSVRLTQKKIIAKKAVELIEENTVIFLGISTVNLELAKCIYQKNIPLTIVTNMIDIMQLFKQGDHHVNLIFIGGHFNRAKDGFIGALTIEQIHNYRFDLAFIGTVGMNIHDDKVTTYDVEDGLTKKEVMDASKKCYLVAENEKFNLDGNYVFGHLSEFTGYIGEQELGSPFKEKIMEYGLEII</sequence>
<accession>A0A2T3G1S3</accession>
<proteinExistence type="predicted"/>
<keyword evidence="6" id="KW-1185">Reference proteome</keyword>
<dbReference type="SMART" id="SM01134">
    <property type="entry name" value="DeoRC"/>
    <property type="match status" value="1"/>
</dbReference>
<keyword evidence="1" id="KW-0805">Transcription regulation</keyword>
<dbReference type="AlphaFoldDB" id="A0A2T3G1S3"/>
<dbReference type="PANTHER" id="PTHR30363:SF44">
    <property type="entry name" value="AGA OPERON TRANSCRIPTIONAL REPRESSOR-RELATED"/>
    <property type="match status" value="1"/>
</dbReference>
<dbReference type="PRINTS" id="PR00037">
    <property type="entry name" value="HTHLACR"/>
</dbReference>
<feature type="domain" description="HTH deoR-type" evidence="3">
    <location>
        <begin position="3"/>
        <end position="58"/>
    </location>
</feature>
<dbReference type="PANTHER" id="PTHR30363">
    <property type="entry name" value="HTH-TYPE TRANSCRIPTIONAL REGULATOR SRLR-RELATED"/>
    <property type="match status" value="1"/>
</dbReference>
<dbReference type="PROSITE" id="PS51000">
    <property type="entry name" value="HTH_DEOR_2"/>
    <property type="match status" value="1"/>
</dbReference>
<dbReference type="Gene3D" id="3.40.50.1360">
    <property type="match status" value="1"/>
</dbReference>
<evidence type="ECO:0000313" key="6">
    <source>
        <dbReference type="Proteomes" id="UP000240974"/>
    </source>
</evidence>
<dbReference type="EMBL" id="PYLQ01000007">
    <property type="protein sequence ID" value="PST41452.1"/>
    <property type="molecule type" value="Genomic_DNA"/>
</dbReference>
<evidence type="ECO:0000259" key="3">
    <source>
        <dbReference type="PROSITE" id="PS51000"/>
    </source>
</evidence>
<dbReference type="SUPFAM" id="SSF100950">
    <property type="entry name" value="NagB/RpiA/CoA transferase-like"/>
    <property type="match status" value="1"/>
</dbReference>
<dbReference type="InterPro" id="IPR001034">
    <property type="entry name" value="DeoR_HTH"/>
</dbReference>
<protein>
    <submittedName>
        <fullName evidence="4">DeoR/GlpR family DNA-binding transcription regulator</fullName>
    </submittedName>
    <submittedName>
        <fullName evidence="5">DeoR/GlpR transcriptional regulator</fullName>
    </submittedName>
</protein>
<dbReference type="Pfam" id="PF00455">
    <property type="entry name" value="DeoRC"/>
    <property type="match status" value="1"/>
</dbReference>
<comment type="caution">
    <text evidence="5">The sequence shown here is derived from an EMBL/GenBank/DDBJ whole genome shotgun (WGS) entry which is preliminary data.</text>
</comment>
<dbReference type="EMBL" id="JAJDKQ010000002">
    <property type="protein sequence ID" value="MCB8560789.1"/>
    <property type="molecule type" value="Genomic_DNA"/>
</dbReference>
<dbReference type="InterPro" id="IPR050313">
    <property type="entry name" value="Carb_Metab_HTH_regulators"/>
</dbReference>
<dbReference type="InterPro" id="IPR014036">
    <property type="entry name" value="DeoR-like_C"/>
</dbReference>
<keyword evidence="4" id="KW-0238">DNA-binding</keyword>
<reference evidence="4" key="2">
    <citation type="submission" date="2021-10" db="EMBL/GenBank/DDBJ databases">
        <title>Collection of gut derived symbiotic bacterial strains cultured from healthy donors.</title>
        <authorList>
            <person name="Lin H."/>
            <person name="Littmann E."/>
            <person name="Kohout C."/>
            <person name="Pamer E.G."/>
        </authorList>
    </citation>
    <scope>NUCLEOTIDE SEQUENCE</scope>
    <source>
        <strain evidence="4">DFI.5.2</strain>
    </source>
</reference>
<reference evidence="5 6" key="1">
    <citation type="journal article" date="2019" name="Int. J. Syst. Evol. Microbiol.">
        <title>Faecalibacillus intestinalis gen. nov., sp. nov. and Faecalibacillus faecis sp. nov., isolated from human faeces.</title>
        <authorList>
            <person name="Seo B."/>
            <person name="Jeon K."/>
            <person name="Baek I."/>
            <person name="Lee Y.M."/>
            <person name="Baek K."/>
            <person name="Ko G."/>
        </authorList>
    </citation>
    <scope>NUCLEOTIDE SEQUENCE [LARGE SCALE GENOMIC DNA]</scope>
    <source>
        <strain evidence="5 6">SNUG30099</strain>
    </source>
</reference>
<evidence type="ECO:0000313" key="5">
    <source>
        <dbReference type="EMBL" id="PST41452.1"/>
    </source>
</evidence>
<organism evidence="5 6">
    <name type="scientific">Faecalibacillus intestinalis</name>
    <dbReference type="NCBI Taxonomy" id="1982626"/>
    <lineage>
        <taxon>Bacteria</taxon>
        <taxon>Bacillati</taxon>
        <taxon>Bacillota</taxon>
        <taxon>Erysipelotrichia</taxon>
        <taxon>Erysipelotrichales</taxon>
        <taxon>Coprobacillaceae</taxon>
        <taxon>Faecalibacillus</taxon>
    </lineage>
</organism>
<dbReference type="Gene3D" id="1.10.10.10">
    <property type="entry name" value="Winged helix-like DNA-binding domain superfamily/Winged helix DNA-binding domain"/>
    <property type="match status" value="1"/>
</dbReference>
<dbReference type="Proteomes" id="UP001197827">
    <property type="component" value="Unassembled WGS sequence"/>
</dbReference>
<dbReference type="GO" id="GO:0003700">
    <property type="term" value="F:DNA-binding transcription factor activity"/>
    <property type="evidence" value="ECO:0007669"/>
    <property type="project" value="InterPro"/>
</dbReference>
<dbReference type="SMART" id="SM00420">
    <property type="entry name" value="HTH_DEOR"/>
    <property type="match status" value="1"/>
</dbReference>
<dbReference type="GO" id="GO:0003677">
    <property type="term" value="F:DNA binding"/>
    <property type="evidence" value="ECO:0007669"/>
    <property type="project" value="UniProtKB-KW"/>
</dbReference>
<dbReference type="InterPro" id="IPR037171">
    <property type="entry name" value="NagB/RpiA_transferase-like"/>
</dbReference>